<evidence type="ECO:0000313" key="2">
    <source>
        <dbReference type="Proteomes" id="UP000006462"/>
    </source>
</evidence>
<accession>A0ABM9ZSB5</accession>
<dbReference type="EMBL" id="ADFP01000121">
    <property type="protein sequence ID" value="EFB89732.1"/>
    <property type="molecule type" value="Genomic_DNA"/>
</dbReference>
<reference evidence="1 2" key="1">
    <citation type="submission" date="2009-12" db="EMBL/GenBank/DDBJ databases">
        <authorList>
            <person name="Shrivastava S."/>
            <person name="Madupu R."/>
            <person name="Durkin A.S."/>
            <person name="Torralba M."/>
            <person name="Methe B."/>
            <person name="Sutton G.G."/>
            <person name="Strausberg R.L."/>
            <person name="Nelson K.E."/>
        </authorList>
    </citation>
    <scope>NUCLEOTIDE SEQUENCE [LARGE SCALE GENOMIC DNA]</scope>
    <source>
        <strain evidence="1 2">W5455</strain>
    </source>
</reference>
<gene>
    <name evidence="1" type="ORF">HMPREF7215_2546</name>
</gene>
<name>A0ABM9ZSB5_9BACT</name>
<protein>
    <submittedName>
        <fullName evidence="1">Uncharacterized protein</fullName>
    </submittedName>
</protein>
<sequence>MKAKRRTSNEARFAAFYPSVLRVIHNWHFCSGKRESQLLGTSPGFLPNIFSNGWYRQNPRSKN</sequence>
<organism evidence="1 2">
    <name type="scientific">Pyramidobacter piscolens W5455</name>
    <dbReference type="NCBI Taxonomy" id="352165"/>
    <lineage>
        <taxon>Bacteria</taxon>
        <taxon>Thermotogati</taxon>
        <taxon>Synergistota</taxon>
        <taxon>Synergistia</taxon>
        <taxon>Synergistales</taxon>
        <taxon>Dethiosulfovibrionaceae</taxon>
        <taxon>Pyramidobacter</taxon>
    </lineage>
</organism>
<proteinExistence type="predicted"/>
<comment type="caution">
    <text evidence="1">The sequence shown here is derived from an EMBL/GenBank/DDBJ whole genome shotgun (WGS) entry which is preliminary data.</text>
</comment>
<evidence type="ECO:0000313" key="1">
    <source>
        <dbReference type="EMBL" id="EFB89732.1"/>
    </source>
</evidence>
<dbReference type="Proteomes" id="UP000006462">
    <property type="component" value="Unassembled WGS sequence"/>
</dbReference>
<keyword evidence="2" id="KW-1185">Reference proteome</keyword>